<feature type="coiled-coil region" evidence="3">
    <location>
        <begin position="130"/>
        <end position="188"/>
    </location>
</feature>
<dbReference type="CDD" id="cd01812">
    <property type="entry name" value="Ubl_BAG1"/>
    <property type="match status" value="1"/>
</dbReference>
<dbReference type="GO" id="GO:0050821">
    <property type="term" value="P:protein stabilization"/>
    <property type="evidence" value="ECO:0007669"/>
    <property type="project" value="TreeGrafter"/>
</dbReference>
<gene>
    <name evidence="6" type="ORF">NDU88_006592</name>
</gene>
<dbReference type="SMART" id="SM00264">
    <property type="entry name" value="BAG"/>
    <property type="match status" value="1"/>
</dbReference>
<evidence type="ECO:0000259" key="4">
    <source>
        <dbReference type="PROSITE" id="PS50053"/>
    </source>
</evidence>
<dbReference type="InterPro" id="IPR036533">
    <property type="entry name" value="BAG_dom_sf"/>
</dbReference>
<dbReference type="InterPro" id="IPR003103">
    <property type="entry name" value="BAG_domain"/>
</dbReference>
<dbReference type="Gene3D" id="3.10.20.90">
    <property type="entry name" value="Phosphatidylinositol 3-kinase Catalytic Subunit, Chain A, domain 1"/>
    <property type="match status" value="1"/>
</dbReference>
<evidence type="ECO:0000313" key="6">
    <source>
        <dbReference type="EMBL" id="KAJ1202797.1"/>
    </source>
</evidence>
<dbReference type="InterPro" id="IPR000626">
    <property type="entry name" value="Ubiquitin-like_dom"/>
</dbReference>
<dbReference type="Pfam" id="PF02179">
    <property type="entry name" value="BAG"/>
    <property type="match status" value="1"/>
</dbReference>
<accession>A0AAV7VQ21</accession>
<feature type="domain" description="Ubiquitin-like" evidence="4">
    <location>
        <begin position="39"/>
        <end position="121"/>
    </location>
</feature>
<dbReference type="InterPro" id="IPR029071">
    <property type="entry name" value="Ubiquitin-like_domsf"/>
</dbReference>
<dbReference type="GO" id="GO:0000774">
    <property type="term" value="F:adenyl-nucleotide exchange factor activity"/>
    <property type="evidence" value="ECO:0007669"/>
    <property type="project" value="TreeGrafter"/>
</dbReference>
<keyword evidence="7" id="KW-1185">Reference proteome</keyword>
<dbReference type="PANTHER" id="PTHR12329">
    <property type="entry name" value="BCL2-ASSOCIATED ATHANOGENE"/>
    <property type="match status" value="1"/>
</dbReference>
<dbReference type="GO" id="GO:0051087">
    <property type="term" value="F:protein-folding chaperone binding"/>
    <property type="evidence" value="ECO:0007669"/>
    <property type="project" value="InterPro"/>
</dbReference>
<dbReference type="InterPro" id="IPR039773">
    <property type="entry name" value="BAG_chaperone_regulator"/>
</dbReference>
<reference evidence="6" key="1">
    <citation type="journal article" date="2022" name="bioRxiv">
        <title>Sequencing and chromosome-scale assembly of the giantPleurodeles waltlgenome.</title>
        <authorList>
            <person name="Brown T."/>
            <person name="Elewa A."/>
            <person name="Iarovenko S."/>
            <person name="Subramanian E."/>
            <person name="Araus A.J."/>
            <person name="Petzold A."/>
            <person name="Susuki M."/>
            <person name="Suzuki K.-i.T."/>
            <person name="Hayashi T."/>
            <person name="Toyoda A."/>
            <person name="Oliveira C."/>
            <person name="Osipova E."/>
            <person name="Leigh N.D."/>
            <person name="Simon A."/>
            <person name="Yun M.H."/>
        </authorList>
    </citation>
    <scope>NUCLEOTIDE SEQUENCE</scope>
    <source>
        <strain evidence="6">20211129_DDA</strain>
        <tissue evidence="6">Liver</tissue>
    </source>
</reference>
<dbReference type="GO" id="GO:0016020">
    <property type="term" value="C:membrane"/>
    <property type="evidence" value="ECO:0007669"/>
    <property type="project" value="TreeGrafter"/>
</dbReference>
<dbReference type="Pfam" id="PF00240">
    <property type="entry name" value="ubiquitin"/>
    <property type="match status" value="1"/>
</dbReference>
<dbReference type="AlphaFoldDB" id="A0AAV7VQ21"/>
<dbReference type="SUPFAM" id="SSF54236">
    <property type="entry name" value="Ubiquitin-like"/>
    <property type="match status" value="1"/>
</dbReference>
<dbReference type="GO" id="GO:0005829">
    <property type="term" value="C:cytosol"/>
    <property type="evidence" value="ECO:0007669"/>
    <property type="project" value="TreeGrafter"/>
</dbReference>
<organism evidence="6 7">
    <name type="scientific">Pleurodeles waltl</name>
    <name type="common">Iberian ribbed newt</name>
    <dbReference type="NCBI Taxonomy" id="8319"/>
    <lineage>
        <taxon>Eukaryota</taxon>
        <taxon>Metazoa</taxon>
        <taxon>Chordata</taxon>
        <taxon>Craniata</taxon>
        <taxon>Vertebrata</taxon>
        <taxon>Euteleostomi</taxon>
        <taxon>Amphibia</taxon>
        <taxon>Batrachia</taxon>
        <taxon>Caudata</taxon>
        <taxon>Salamandroidea</taxon>
        <taxon>Salamandridae</taxon>
        <taxon>Pleurodelinae</taxon>
        <taxon>Pleurodeles</taxon>
    </lineage>
</organism>
<sequence>MPTALTLLCYHRQHGLFYFQIPPAVIADSGTIEAVGERLRSCLKNCQGSEKHKLQIVAQEDGDEPTLQDMAVMLEQITGVPLSFQKLIYKGKSLKEMEKPLSALGVKNGCKVMLIGKRNSPEEDAELRKLKDLEKSVELIANKLEEINKEFTGLQKGFLAKNLQTEALNKLDKRIKSAVEQFMKLLEQIDAVSVPDNFSDCRLKRKSLVKKVQVSHLR</sequence>
<dbReference type="GO" id="GO:0005634">
    <property type="term" value="C:nucleus"/>
    <property type="evidence" value="ECO:0007669"/>
    <property type="project" value="TreeGrafter"/>
</dbReference>
<dbReference type="Gene3D" id="1.20.58.120">
    <property type="entry name" value="BAG domain"/>
    <property type="match status" value="1"/>
</dbReference>
<feature type="domain" description="BAG" evidence="5">
    <location>
        <begin position="143"/>
        <end position="213"/>
    </location>
</feature>
<protein>
    <recommendedName>
        <fullName evidence="1">BAG family molecular chaperone regulator 1</fullName>
    </recommendedName>
</protein>
<evidence type="ECO:0000313" key="7">
    <source>
        <dbReference type="Proteomes" id="UP001066276"/>
    </source>
</evidence>
<evidence type="ECO:0000256" key="1">
    <source>
        <dbReference type="ARBA" id="ARBA00022374"/>
    </source>
</evidence>
<dbReference type="PROSITE" id="PS50053">
    <property type="entry name" value="UBIQUITIN_2"/>
    <property type="match status" value="1"/>
</dbReference>
<evidence type="ECO:0000259" key="5">
    <source>
        <dbReference type="PROSITE" id="PS51035"/>
    </source>
</evidence>
<dbReference type="Proteomes" id="UP001066276">
    <property type="component" value="Chromosome 2_1"/>
</dbReference>
<proteinExistence type="predicted"/>
<dbReference type="PROSITE" id="PS51035">
    <property type="entry name" value="BAG"/>
    <property type="match status" value="1"/>
</dbReference>
<dbReference type="SUPFAM" id="SSF63491">
    <property type="entry name" value="BAG domain"/>
    <property type="match status" value="1"/>
</dbReference>
<keyword evidence="2" id="KW-0143">Chaperone</keyword>
<evidence type="ECO:0000256" key="3">
    <source>
        <dbReference type="SAM" id="Coils"/>
    </source>
</evidence>
<keyword evidence="3" id="KW-0175">Coiled coil</keyword>
<evidence type="ECO:0000256" key="2">
    <source>
        <dbReference type="ARBA" id="ARBA00023186"/>
    </source>
</evidence>
<comment type="caution">
    <text evidence="6">The sequence shown here is derived from an EMBL/GenBank/DDBJ whole genome shotgun (WGS) entry which is preliminary data.</text>
</comment>
<dbReference type="EMBL" id="JANPWB010000003">
    <property type="protein sequence ID" value="KAJ1202797.1"/>
    <property type="molecule type" value="Genomic_DNA"/>
</dbReference>
<dbReference type="PANTHER" id="PTHR12329:SF16">
    <property type="entry name" value="BAG FAMILY MOLECULAR CHAPERONE REGULATOR 1"/>
    <property type="match status" value="1"/>
</dbReference>
<name>A0AAV7VQ21_PLEWA</name>